<proteinExistence type="predicted"/>
<evidence type="ECO:0000259" key="3">
    <source>
        <dbReference type="Pfam" id="PF12819"/>
    </source>
</evidence>
<dbReference type="Gene3D" id="2.60.120.430">
    <property type="entry name" value="Galactose-binding lectin"/>
    <property type="match status" value="1"/>
</dbReference>
<organism evidence="4 5">
    <name type="scientific">Ceratopteris richardii</name>
    <name type="common">Triangle waterfern</name>
    <dbReference type="NCBI Taxonomy" id="49495"/>
    <lineage>
        <taxon>Eukaryota</taxon>
        <taxon>Viridiplantae</taxon>
        <taxon>Streptophyta</taxon>
        <taxon>Embryophyta</taxon>
        <taxon>Tracheophyta</taxon>
        <taxon>Polypodiopsida</taxon>
        <taxon>Polypodiidae</taxon>
        <taxon>Polypodiales</taxon>
        <taxon>Pteridineae</taxon>
        <taxon>Pteridaceae</taxon>
        <taxon>Parkerioideae</taxon>
        <taxon>Ceratopteris</taxon>
    </lineage>
</organism>
<evidence type="ECO:0000313" key="5">
    <source>
        <dbReference type="Proteomes" id="UP000825935"/>
    </source>
</evidence>
<feature type="chain" id="PRO_5035931519" description="Malectin-like domain-containing protein" evidence="2">
    <location>
        <begin position="41"/>
        <end position="422"/>
    </location>
</feature>
<name>A0A8T2UHE6_CERRI</name>
<dbReference type="EMBL" id="CM035412">
    <property type="protein sequence ID" value="KAH7434078.1"/>
    <property type="molecule type" value="Genomic_DNA"/>
</dbReference>
<comment type="subcellular location">
    <subcellularLocation>
        <location evidence="1">Membrane</location>
        <topology evidence="1">Single-pass membrane protein</topology>
    </subcellularLocation>
</comment>
<dbReference type="PANTHER" id="PTHR45631:SF68">
    <property type="entry name" value="REPEAT FAMILY PROTEIN, PUTATIVE, EXPRESSED-RELATED"/>
    <property type="match status" value="1"/>
</dbReference>
<evidence type="ECO:0000256" key="2">
    <source>
        <dbReference type="SAM" id="SignalP"/>
    </source>
</evidence>
<protein>
    <recommendedName>
        <fullName evidence="3">Malectin-like domain-containing protein</fullName>
    </recommendedName>
</protein>
<dbReference type="InterPro" id="IPR024788">
    <property type="entry name" value="Malectin-like_Carb-bd_dom"/>
</dbReference>
<dbReference type="GO" id="GO:0016020">
    <property type="term" value="C:membrane"/>
    <property type="evidence" value="ECO:0007669"/>
    <property type="project" value="UniProtKB-SubCell"/>
</dbReference>
<evidence type="ECO:0000313" key="4">
    <source>
        <dbReference type="EMBL" id="KAH7434078.1"/>
    </source>
</evidence>
<dbReference type="PANTHER" id="PTHR45631">
    <property type="entry name" value="OS07G0107800 PROTEIN-RELATED"/>
    <property type="match status" value="1"/>
</dbReference>
<feature type="signal peptide" evidence="2">
    <location>
        <begin position="1"/>
        <end position="40"/>
    </location>
</feature>
<gene>
    <name evidence="4" type="ORF">KP509_07G100200</name>
</gene>
<sequence>MHGMWLHRAALYASAQFSRPTIRFLIILFLVCATLEVVTSQDGFVSINCGASQEQNSTSGFLWDTDSRYIALGFNANTSVNASAPYDTLRYFNDTALKRNCYVFNTTIDFSYLVRASFLYGNYNSLSVLPSFDLLFGANFWANVTFKDASEIVIHEMIVLATSNTSSVCLGRSKSNDDPFISSLELRRLSSQQSMYSPVHQNFMMKTNSRINFGQKDNSSVRFPDDIYDRIWASDSEVVNGISTYNVTHAVNNVSNENSFDFPPSKVMQTARSPNKTGNMSISFLAMLGPGSYYLAFYFAELDSSTSEHRIMDVYLDKASASPALDVANHSGIYNTLELFDRNHTVNESYILTLVPSETSKRPPIINAAESYFLQSITSSTFEKDDMMGIQTFAQTALVFHQHQLQHLSFYQQEMRKNQLVL</sequence>
<dbReference type="AlphaFoldDB" id="A0A8T2UHE6"/>
<keyword evidence="2" id="KW-0732">Signal</keyword>
<accession>A0A8T2UHE6</accession>
<comment type="caution">
    <text evidence="4">The sequence shown here is derived from an EMBL/GenBank/DDBJ whole genome shotgun (WGS) entry which is preliminary data.</text>
</comment>
<dbReference type="OMA" id="PPIINAC"/>
<feature type="domain" description="Malectin-like" evidence="3">
    <location>
        <begin position="47"/>
        <end position="373"/>
    </location>
</feature>
<reference evidence="4" key="1">
    <citation type="submission" date="2021-08" db="EMBL/GenBank/DDBJ databases">
        <title>WGS assembly of Ceratopteris richardii.</title>
        <authorList>
            <person name="Marchant D.B."/>
            <person name="Chen G."/>
            <person name="Jenkins J."/>
            <person name="Shu S."/>
            <person name="Leebens-Mack J."/>
            <person name="Grimwood J."/>
            <person name="Schmutz J."/>
            <person name="Soltis P."/>
            <person name="Soltis D."/>
            <person name="Chen Z.-H."/>
        </authorList>
    </citation>
    <scope>NUCLEOTIDE SEQUENCE</scope>
    <source>
        <strain evidence="4">Whitten #5841</strain>
        <tissue evidence="4">Leaf</tissue>
    </source>
</reference>
<keyword evidence="5" id="KW-1185">Reference proteome</keyword>
<dbReference type="Proteomes" id="UP000825935">
    <property type="component" value="Chromosome 7"/>
</dbReference>
<dbReference type="Pfam" id="PF12819">
    <property type="entry name" value="Malectin_like"/>
    <property type="match status" value="1"/>
</dbReference>
<dbReference type="OrthoDB" id="1111193at2759"/>
<evidence type="ECO:0000256" key="1">
    <source>
        <dbReference type="ARBA" id="ARBA00004167"/>
    </source>
</evidence>